<keyword evidence="7" id="KW-1185">Reference proteome</keyword>
<evidence type="ECO:0000256" key="3">
    <source>
        <dbReference type="ARBA" id="ARBA00022801"/>
    </source>
</evidence>
<evidence type="ECO:0000313" key="6">
    <source>
        <dbReference type="EMBL" id="KAJ4752360.1"/>
    </source>
</evidence>
<proteinExistence type="inferred from homology"/>
<evidence type="ECO:0000313" key="7">
    <source>
        <dbReference type="Proteomes" id="UP001140206"/>
    </source>
</evidence>
<organism evidence="6 7">
    <name type="scientific">Rhynchospora pubera</name>
    <dbReference type="NCBI Taxonomy" id="906938"/>
    <lineage>
        <taxon>Eukaryota</taxon>
        <taxon>Viridiplantae</taxon>
        <taxon>Streptophyta</taxon>
        <taxon>Embryophyta</taxon>
        <taxon>Tracheophyta</taxon>
        <taxon>Spermatophyta</taxon>
        <taxon>Magnoliopsida</taxon>
        <taxon>Liliopsida</taxon>
        <taxon>Poales</taxon>
        <taxon>Cyperaceae</taxon>
        <taxon>Cyperoideae</taxon>
        <taxon>Rhynchosporeae</taxon>
        <taxon>Rhynchospora</taxon>
    </lineage>
</organism>
<sequence>MRLLLLFLFLVLSCRGNCKRDSLNFTSIFSFGDSYADTGNLVVLATPVWKDVWVAMPPYGETFFHHPTGRWSDGRLVLDFLAQKFSLPLVPPYLAHNSSFKQGANFAVSGATALDFSFFVNNNLSNPFMFNSSLSIQLGWFADLKPSLCKSYEECQEYVSTSLFILGEFGVNDYSFMKFGGKTLEQVYGYVPMVIEKISAAAESLIKQGAKTVVIPGILPDGCIPANLVQNTSRPKEDYEPETGCLKDLNDLSRHHNSELLKAVKQLQQKNSHVRLIYADYYHAVMNIIRTPHHFGFIDTPLRACCGNASNQYNVNQTKACAMPGVGSCENPLEYVNWDGVHLTEAAYHHIAEGWLRGPYAVPPILSSVDN</sequence>
<dbReference type="InterPro" id="IPR035669">
    <property type="entry name" value="SGNH_plant_lipase-like"/>
</dbReference>
<keyword evidence="3" id="KW-0378">Hydrolase</keyword>
<dbReference type="InterPro" id="IPR036514">
    <property type="entry name" value="SGNH_hydro_sf"/>
</dbReference>
<dbReference type="GO" id="GO:0016788">
    <property type="term" value="F:hydrolase activity, acting on ester bonds"/>
    <property type="evidence" value="ECO:0007669"/>
    <property type="project" value="InterPro"/>
</dbReference>
<comment type="caution">
    <text evidence="6">The sequence shown here is derived from an EMBL/GenBank/DDBJ whole genome shotgun (WGS) entry which is preliminary data.</text>
</comment>
<protein>
    <submittedName>
        <fullName evidence="6">GDSL esterase/lipase</fullName>
    </submittedName>
</protein>
<dbReference type="CDD" id="cd01837">
    <property type="entry name" value="SGNH_plant_lipase_like"/>
    <property type="match status" value="1"/>
</dbReference>
<dbReference type="PANTHER" id="PTHR22835">
    <property type="entry name" value="ZINC FINGER FYVE DOMAIN CONTAINING PROTEIN"/>
    <property type="match status" value="1"/>
</dbReference>
<dbReference type="AlphaFoldDB" id="A0AAV8C9I4"/>
<name>A0AAV8C9I4_9POAL</name>
<dbReference type="InterPro" id="IPR001087">
    <property type="entry name" value="GDSL"/>
</dbReference>
<evidence type="ECO:0000256" key="1">
    <source>
        <dbReference type="ARBA" id="ARBA00008668"/>
    </source>
</evidence>
<dbReference type="PANTHER" id="PTHR22835:SF559">
    <property type="entry name" value="OS01G0215500 PROTEIN"/>
    <property type="match status" value="1"/>
</dbReference>
<dbReference type="Gene3D" id="3.40.50.1110">
    <property type="entry name" value="SGNH hydrolase"/>
    <property type="match status" value="1"/>
</dbReference>
<comment type="similarity">
    <text evidence="1">Belongs to the 'GDSL' lipolytic enzyme family.</text>
</comment>
<keyword evidence="4" id="KW-0325">Glycoprotein</keyword>
<evidence type="ECO:0000256" key="5">
    <source>
        <dbReference type="SAM" id="SignalP"/>
    </source>
</evidence>
<gene>
    <name evidence="6" type="ORF">LUZ62_086765</name>
</gene>
<dbReference type="EMBL" id="JAMFTS010000005">
    <property type="protein sequence ID" value="KAJ4752360.1"/>
    <property type="molecule type" value="Genomic_DNA"/>
</dbReference>
<evidence type="ECO:0000256" key="4">
    <source>
        <dbReference type="ARBA" id="ARBA00023180"/>
    </source>
</evidence>
<dbReference type="Proteomes" id="UP001140206">
    <property type="component" value="Chromosome 5"/>
</dbReference>
<dbReference type="Pfam" id="PF00657">
    <property type="entry name" value="Lipase_GDSL"/>
    <property type="match status" value="1"/>
</dbReference>
<accession>A0AAV8C9I4</accession>
<keyword evidence="2 5" id="KW-0732">Signal</keyword>
<reference evidence="6" key="1">
    <citation type="submission" date="2022-08" db="EMBL/GenBank/DDBJ databases">
        <authorList>
            <person name="Marques A."/>
        </authorList>
    </citation>
    <scope>NUCLEOTIDE SEQUENCE</scope>
    <source>
        <strain evidence="6">RhyPub2mFocal</strain>
        <tissue evidence="6">Leaves</tissue>
    </source>
</reference>
<evidence type="ECO:0000256" key="2">
    <source>
        <dbReference type="ARBA" id="ARBA00022729"/>
    </source>
</evidence>
<feature type="chain" id="PRO_5043485176" evidence="5">
    <location>
        <begin position="17"/>
        <end position="371"/>
    </location>
</feature>
<feature type="signal peptide" evidence="5">
    <location>
        <begin position="1"/>
        <end position="16"/>
    </location>
</feature>
<dbReference type="SUPFAM" id="SSF52266">
    <property type="entry name" value="SGNH hydrolase"/>
    <property type="match status" value="1"/>
</dbReference>